<dbReference type="Pfam" id="PF05960">
    <property type="entry name" value="DUF885"/>
    <property type="match status" value="1"/>
</dbReference>
<comment type="caution">
    <text evidence="4">The sequence shown here is derived from an EMBL/GenBank/DDBJ whole genome shotgun (WGS) entry which is preliminary data.</text>
</comment>
<accession>A0ABP8M5R9</accession>
<dbReference type="EMBL" id="BAABHC010000029">
    <property type="protein sequence ID" value="GAA4442927.1"/>
    <property type="molecule type" value="Genomic_DNA"/>
</dbReference>
<keyword evidence="3" id="KW-0732">Signal</keyword>
<dbReference type="PANTHER" id="PTHR33361:SF2">
    <property type="entry name" value="DUF885 DOMAIN-CONTAINING PROTEIN"/>
    <property type="match status" value="1"/>
</dbReference>
<gene>
    <name evidence="4" type="ORF">GCM10023188_43190</name>
</gene>
<keyword evidence="5" id="KW-1185">Reference proteome</keyword>
<evidence type="ECO:0000256" key="1">
    <source>
        <dbReference type="SAM" id="Coils"/>
    </source>
</evidence>
<keyword evidence="1" id="KW-0175">Coiled coil</keyword>
<evidence type="ECO:0000256" key="2">
    <source>
        <dbReference type="SAM" id="MobiDB-lite"/>
    </source>
</evidence>
<feature type="region of interest" description="Disordered" evidence="2">
    <location>
        <begin position="577"/>
        <end position="597"/>
    </location>
</feature>
<feature type="compositionally biased region" description="Polar residues" evidence="2">
    <location>
        <begin position="584"/>
        <end position="597"/>
    </location>
</feature>
<evidence type="ECO:0000256" key="3">
    <source>
        <dbReference type="SAM" id="SignalP"/>
    </source>
</evidence>
<feature type="signal peptide" evidence="3">
    <location>
        <begin position="1"/>
        <end position="23"/>
    </location>
</feature>
<dbReference type="Proteomes" id="UP001500552">
    <property type="component" value="Unassembled WGS sequence"/>
</dbReference>
<sequence>MKLPALNFLRLAFLMLCFFPAGSASSQAQEKNPLYRQTSDVHHLMVQLQADEGSLNRFYFMKNSPEYIDRFQQLYENYLQQLGELNYEGMNAGSRVDYLLTKRDLENKLRLLNEAAFEYRQISKWVPFAEKVYALEKPRRRGLNINGQQIAAELNSIEKELLLSRAALEKEEALNRDLAFRLQGTVKDLQDALKSVYTFYNQYEPGFTWWVPEPYKRVDTLLTTYAALAEQKGKVPGKNQKVDQSGIVGSPIGKEELIRQLQYEMIPYTPEELIEIANKEFAWCDREMLKASRELGFGDDWHQALEKVKNTYVPAGQQPEAMLELYNQSVAFLKQKDLITIPPIAEETWRMQMMSPERQLINPFFLGGETFIISYPTHTMAHQDKLMSMRGNNPHFSRATVHHELIAGHHLQGFMNNRYKEYRDFRTPFWTEGWALYWEMLLWDQGFPRSAEDRIGMLFWRMHRCARIIFSLNYHLGKWTPQESIDFLVERVGHERANAEGEVRRSFEGRYSPLYQVAYMMGGLQFYALQKELVGSGRMTNKQFHDAVLQENSLPVEMVRAVLTDQKLPKDYKTSWKFYRESPSPGNSRKATSVKSR</sequence>
<evidence type="ECO:0000313" key="5">
    <source>
        <dbReference type="Proteomes" id="UP001500552"/>
    </source>
</evidence>
<protein>
    <submittedName>
        <fullName evidence="4">DUF885 family protein</fullName>
    </submittedName>
</protein>
<name>A0ABP8M5R9_9BACT</name>
<dbReference type="RefSeq" id="WP_345162281.1">
    <property type="nucleotide sequence ID" value="NZ_BAABHC010000029.1"/>
</dbReference>
<proteinExistence type="predicted"/>
<dbReference type="InterPro" id="IPR010281">
    <property type="entry name" value="DUF885"/>
</dbReference>
<feature type="coiled-coil region" evidence="1">
    <location>
        <begin position="68"/>
        <end position="122"/>
    </location>
</feature>
<evidence type="ECO:0000313" key="4">
    <source>
        <dbReference type="EMBL" id="GAA4442927.1"/>
    </source>
</evidence>
<dbReference type="PANTHER" id="PTHR33361">
    <property type="entry name" value="GLR0591 PROTEIN"/>
    <property type="match status" value="1"/>
</dbReference>
<reference evidence="5" key="1">
    <citation type="journal article" date="2019" name="Int. J. Syst. Evol. Microbiol.">
        <title>The Global Catalogue of Microorganisms (GCM) 10K type strain sequencing project: providing services to taxonomists for standard genome sequencing and annotation.</title>
        <authorList>
            <consortium name="The Broad Institute Genomics Platform"/>
            <consortium name="The Broad Institute Genome Sequencing Center for Infectious Disease"/>
            <person name="Wu L."/>
            <person name="Ma J."/>
        </authorList>
    </citation>
    <scope>NUCLEOTIDE SEQUENCE [LARGE SCALE GENOMIC DNA]</scope>
    <source>
        <strain evidence="5">JCM 17926</strain>
    </source>
</reference>
<organism evidence="4 5">
    <name type="scientific">Pontibacter saemangeumensis</name>
    <dbReference type="NCBI Taxonomy" id="1084525"/>
    <lineage>
        <taxon>Bacteria</taxon>
        <taxon>Pseudomonadati</taxon>
        <taxon>Bacteroidota</taxon>
        <taxon>Cytophagia</taxon>
        <taxon>Cytophagales</taxon>
        <taxon>Hymenobacteraceae</taxon>
        <taxon>Pontibacter</taxon>
    </lineage>
</organism>
<feature type="chain" id="PRO_5046886938" evidence="3">
    <location>
        <begin position="24"/>
        <end position="597"/>
    </location>
</feature>